<evidence type="ECO:0000313" key="1">
    <source>
        <dbReference type="EMBL" id="PZP30463.1"/>
    </source>
</evidence>
<protein>
    <submittedName>
        <fullName evidence="1">Uncharacterized protein</fullName>
    </submittedName>
</protein>
<organism evidence="1 2">
    <name type="scientific">Roseateles depolymerans</name>
    <dbReference type="NCBI Taxonomy" id="76731"/>
    <lineage>
        <taxon>Bacteria</taxon>
        <taxon>Pseudomonadati</taxon>
        <taxon>Pseudomonadota</taxon>
        <taxon>Betaproteobacteria</taxon>
        <taxon>Burkholderiales</taxon>
        <taxon>Sphaerotilaceae</taxon>
        <taxon>Roseateles</taxon>
    </lineage>
</organism>
<dbReference type="AlphaFoldDB" id="A0A2W5DIN3"/>
<comment type="caution">
    <text evidence="1">The sequence shown here is derived from an EMBL/GenBank/DDBJ whole genome shotgun (WGS) entry which is preliminary data.</text>
</comment>
<proteinExistence type="predicted"/>
<dbReference type="Proteomes" id="UP000249633">
    <property type="component" value="Unassembled WGS sequence"/>
</dbReference>
<sequence>MPKPILNKPYTRAESTDIRETFELERRRLAALKAEQLSRAFGERLGLALLSVVRQVSSQRMH</sequence>
<name>A0A2W5DIN3_9BURK</name>
<dbReference type="EMBL" id="QFOD01000014">
    <property type="protein sequence ID" value="PZP30463.1"/>
    <property type="molecule type" value="Genomic_DNA"/>
</dbReference>
<gene>
    <name evidence="1" type="ORF">DI603_15175</name>
</gene>
<reference evidence="1 2" key="1">
    <citation type="submission" date="2017-08" db="EMBL/GenBank/DDBJ databases">
        <title>Infants hospitalized years apart are colonized by the same room-sourced microbial strains.</title>
        <authorList>
            <person name="Brooks B."/>
            <person name="Olm M.R."/>
            <person name="Firek B.A."/>
            <person name="Baker R."/>
            <person name="Thomas B.C."/>
            <person name="Morowitz M.J."/>
            <person name="Banfield J.F."/>
        </authorList>
    </citation>
    <scope>NUCLEOTIDE SEQUENCE [LARGE SCALE GENOMIC DNA]</scope>
    <source>
        <strain evidence="1">S2_012_000_R2_81</strain>
    </source>
</reference>
<evidence type="ECO:0000313" key="2">
    <source>
        <dbReference type="Proteomes" id="UP000249633"/>
    </source>
</evidence>
<accession>A0A2W5DIN3</accession>